<dbReference type="AlphaFoldDB" id="A0A7V1D254"/>
<dbReference type="RefSeq" id="WP_304184802.1">
    <property type="nucleotide sequence ID" value="NZ_DRGM01000187.1"/>
</dbReference>
<sequence>MKFGIWVLLAILFLGLGVFKLTQDEVSRTDLIHKNGVIESVSCNSGSKDGSPTVVLQSNGSSSSYKVLEEFSTRTNCEDQKQSLIGRSVTISVLPNDDSFAMAYDFSLDDTLIYSLDDVLSSDKETAYTLFMVSIVMLLSLLWNRKKDT</sequence>
<feature type="transmembrane region" description="Helical" evidence="1">
    <location>
        <begin position="126"/>
        <end position="143"/>
    </location>
</feature>
<protein>
    <submittedName>
        <fullName evidence="2">Uncharacterized protein</fullName>
    </submittedName>
</protein>
<keyword evidence="1" id="KW-0472">Membrane</keyword>
<evidence type="ECO:0000313" key="2">
    <source>
        <dbReference type="EMBL" id="HEA18566.1"/>
    </source>
</evidence>
<organism evidence="2">
    <name type="scientific">Pseudoalteromonas prydzensis</name>
    <dbReference type="NCBI Taxonomy" id="182141"/>
    <lineage>
        <taxon>Bacteria</taxon>
        <taxon>Pseudomonadati</taxon>
        <taxon>Pseudomonadota</taxon>
        <taxon>Gammaproteobacteria</taxon>
        <taxon>Alteromonadales</taxon>
        <taxon>Pseudoalteromonadaceae</taxon>
        <taxon>Pseudoalteromonas</taxon>
    </lineage>
</organism>
<gene>
    <name evidence="2" type="ORF">ENH88_19390</name>
</gene>
<name>A0A7V1D254_9GAMM</name>
<accession>A0A7V1D254</accession>
<evidence type="ECO:0000256" key="1">
    <source>
        <dbReference type="SAM" id="Phobius"/>
    </source>
</evidence>
<dbReference type="EMBL" id="DRGM01000187">
    <property type="protein sequence ID" value="HEA18566.1"/>
    <property type="molecule type" value="Genomic_DNA"/>
</dbReference>
<proteinExistence type="predicted"/>
<reference evidence="2" key="1">
    <citation type="journal article" date="2020" name="mSystems">
        <title>Genome- and Community-Level Interaction Insights into Carbon Utilization and Element Cycling Functions of Hydrothermarchaeota in Hydrothermal Sediment.</title>
        <authorList>
            <person name="Zhou Z."/>
            <person name="Liu Y."/>
            <person name="Xu W."/>
            <person name="Pan J."/>
            <person name="Luo Z.H."/>
            <person name="Li M."/>
        </authorList>
    </citation>
    <scope>NUCLEOTIDE SEQUENCE [LARGE SCALE GENOMIC DNA]</scope>
    <source>
        <strain evidence="2">HyVt-346</strain>
    </source>
</reference>
<comment type="caution">
    <text evidence="2">The sequence shown here is derived from an EMBL/GenBank/DDBJ whole genome shotgun (WGS) entry which is preliminary data.</text>
</comment>
<keyword evidence="1" id="KW-0812">Transmembrane</keyword>
<dbReference type="Proteomes" id="UP000886188">
    <property type="component" value="Unassembled WGS sequence"/>
</dbReference>
<keyword evidence="1" id="KW-1133">Transmembrane helix</keyword>